<protein>
    <submittedName>
        <fullName evidence="2">Uncharacterized protein</fullName>
    </submittedName>
</protein>
<reference evidence="2 3" key="1">
    <citation type="submission" date="2021-08" db="EMBL/GenBank/DDBJ databases">
        <title>Draft Genome Sequence of Phanerochaete sordida strain YK-624.</title>
        <authorList>
            <person name="Mori T."/>
            <person name="Dohra H."/>
            <person name="Suzuki T."/>
            <person name="Kawagishi H."/>
            <person name="Hirai H."/>
        </authorList>
    </citation>
    <scope>NUCLEOTIDE SEQUENCE [LARGE SCALE GENOMIC DNA]</scope>
    <source>
        <strain evidence="2 3">YK-624</strain>
    </source>
</reference>
<name>A0A9P3L9C9_9APHY</name>
<organism evidence="2 3">
    <name type="scientific">Phanerochaete sordida</name>
    <dbReference type="NCBI Taxonomy" id="48140"/>
    <lineage>
        <taxon>Eukaryota</taxon>
        <taxon>Fungi</taxon>
        <taxon>Dikarya</taxon>
        <taxon>Basidiomycota</taxon>
        <taxon>Agaricomycotina</taxon>
        <taxon>Agaricomycetes</taxon>
        <taxon>Polyporales</taxon>
        <taxon>Phanerochaetaceae</taxon>
        <taxon>Phanerochaete</taxon>
    </lineage>
</organism>
<evidence type="ECO:0000256" key="1">
    <source>
        <dbReference type="SAM" id="MobiDB-lite"/>
    </source>
</evidence>
<proteinExistence type="predicted"/>
<accession>A0A9P3L9C9</accession>
<gene>
    <name evidence="2" type="ORF">PsYK624_030930</name>
</gene>
<feature type="region of interest" description="Disordered" evidence="1">
    <location>
        <begin position="90"/>
        <end position="112"/>
    </location>
</feature>
<evidence type="ECO:0000313" key="3">
    <source>
        <dbReference type="Proteomes" id="UP000703269"/>
    </source>
</evidence>
<dbReference type="Proteomes" id="UP000703269">
    <property type="component" value="Unassembled WGS sequence"/>
</dbReference>
<evidence type="ECO:0000313" key="2">
    <source>
        <dbReference type="EMBL" id="GJE87010.1"/>
    </source>
</evidence>
<comment type="caution">
    <text evidence="2">The sequence shown here is derived from an EMBL/GenBank/DDBJ whole genome shotgun (WGS) entry which is preliminary data.</text>
</comment>
<sequence>MARYFVLPDGTRVPYRSPNSSNTSSESDEHPSTLARELLPTDLLASPRKRPRPRTSILRLQMAHGMPGAFRAQHAAESIHGITERMENIDMSSDDSDSDLLPPAPSLDPAGLLASTATRPEAPLTRLSERGGAVDVHVAAEPWDPGAHAGADRLWCLWWPAGRGVHVLRRGAGAGGGAQGLATRIRCAGDVACAPAFHLLWRGRRLGSMRLATLEPEARAALVELAVAFSARERLVGDGAVGRGELKTHQEWLEGLLFEAVEHGICEGHDCLSAMSQLSSGSSAALQKFEWGGYQY</sequence>
<keyword evidence="3" id="KW-1185">Reference proteome</keyword>
<dbReference type="EMBL" id="BPQB01000005">
    <property type="protein sequence ID" value="GJE87010.1"/>
    <property type="molecule type" value="Genomic_DNA"/>
</dbReference>
<feature type="region of interest" description="Disordered" evidence="1">
    <location>
        <begin position="1"/>
        <end position="53"/>
    </location>
</feature>
<dbReference type="AlphaFoldDB" id="A0A9P3L9C9"/>